<dbReference type="PANTHER" id="PTHR47506">
    <property type="entry name" value="TRANSCRIPTIONAL REGULATORY PROTEIN"/>
    <property type="match status" value="1"/>
</dbReference>
<keyword evidence="3" id="KW-0804">Transcription</keyword>
<dbReference type="GO" id="GO:0003677">
    <property type="term" value="F:DNA binding"/>
    <property type="evidence" value="ECO:0007669"/>
    <property type="project" value="UniProtKB-UniRule"/>
</dbReference>
<evidence type="ECO:0000313" key="5">
    <source>
        <dbReference type="Proteomes" id="UP000193427"/>
    </source>
</evidence>
<dbReference type="Pfam" id="PF21993">
    <property type="entry name" value="TetR_C_13_2"/>
    <property type="match status" value="1"/>
</dbReference>
<dbReference type="Pfam" id="PF00440">
    <property type="entry name" value="TetR_N"/>
    <property type="match status" value="1"/>
</dbReference>
<dbReference type="OrthoDB" id="9798857at2"/>
<dbReference type="PANTHER" id="PTHR47506:SF7">
    <property type="entry name" value="TRANSCRIPTIONAL REGULATORY PROTEIN"/>
    <property type="match status" value="1"/>
</dbReference>
<proteinExistence type="predicted"/>
<dbReference type="KEGG" id="rgu:A4W93_13865"/>
<dbReference type="Gene3D" id="1.10.10.60">
    <property type="entry name" value="Homeodomain-like"/>
    <property type="match status" value="1"/>
</dbReference>
<dbReference type="InterPro" id="IPR036271">
    <property type="entry name" value="Tet_transcr_reg_TetR-rel_C_sf"/>
</dbReference>
<dbReference type="PROSITE" id="PS50977">
    <property type="entry name" value="HTH_TETR_2"/>
    <property type="match status" value="1"/>
</dbReference>
<reference evidence="4 5" key="1">
    <citation type="submission" date="2016-04" db="EMBL/GenBank/DDBJ databases">
        <title>Complete genome sequence of natural rubber-degrading, novel Gram-negative bacterium, Rhizobacter gummiphilus strain NS21.</title>
        <authorList>
            <person name="Tabata M."/>
            <person name="Kasai D."/>
            <person name="Fukuda M."/>
        </authorList>
    </citation>
    <scope>NUCLEOTIDE SEQUENCE [LARGE SCALE GENOMIC DNA]</scope>
    <source>
        <strain evidence="4 5">NS21</strain>
    </source>
</reference>
<protein>
    <submittedName>
        <fullName evidence="4">Uncharacterized protein</fullName>
    </submittedName>
</protein>
<keyword evidence="2" id="KW-0238">DNA-binding</keyword>
<sequence>MKVTKEQSQQNRQALLDAAAVMFKQHGIDGVGVADVCRQAGLTHGALYKHFTDKQDLAAQAFGQAFRTGHARMGTTEGGEAPSLARYLDAYLSRRTRDDLTLGCPLVSTACETARQGAQVSQGFTDAFVALRAGIRDTLPDDERQIDRDAVASLVVAALMGAMAISRGVAKTDRALADEVLGHVHQVLGSLSVPPKAP</sequence>
<organism evidence="4 5">
    <name type="scientific">Piscinibacter gummiphilus</name>
    <dbReference type="NCBI Taxonomy" id="946333"/>
    <lineage>
        <taxon>Bacteria</taxon>
        <taxon>Pseudomonadati</taxon>
        <taxon>Pseudomonadota</taxon>
        <taxon>Betaproteobacteria</taxon>
        <taxon>Burkholderiales</taxon>
        <taxon>Sphaerotilaceae</taxon>
        <taxon>Piscinibacter</taxon>
    </lineage>
</organism>
<dbReference type="PRINTS" id="PR00455">
    <property type="entry name" value="HTHTETR"/>
</dbReference>
<dbReference type="InterPro" id="IPR054156">
    <property type="entry name" value="YxaF_TetR_C"/>
</dbReference>
<dbReference type="RefSeq" id="WP_085751174.1">
    <property type="nucleotide sequence ID" value="NZ_BSPR01000007.1"/>
</dbReference>
<keyword evidence="5" id="KW-1185">Reference proteome</keyword>
<keyword evidence="1" id="KW-0805">Transcription regulation</keyword>
<evidence type="ECO:0000256" key="2">
    <source>
        <dbReference type="ARBA" id="ARBA00023125"/>
    </source>
</evidence>
<evidence type="ECO:0000256" key="1">
    <source>
        <dbReference type="ARBA" id="ARBA00023015"/>
    </source>
</evidence>
<dbReference type="SUPFAM" id="SSF46689">
    <property type="entry name" value="Homeodomain-like"/>
    <property type="match status" value="1"/>
</dbReference>
<dbReference type="AlphaFoldDB" id="A0A1W6L9B1"/>
<dbReference type="InterPro" id="IPR001647">
    <property type="entry name" value="HTH_TetR"/>
</dbReference>
<dbReference type="EMBL" id="CP015118">
    <property type="protein sequence ID" value="ARN20895.1"/>
    <property type="molecule type" value="Genomic_DNA"/>
</dbReference>
<dbReference type="Gene3D" id="1.10.357.10">
    <property type="entry name" value="Tetracycline Repressor, domain 2"/>
    <property type="match status" value="1"/>
</dbReference>
<dbReference type="STRING" id="946333.A4W93_13865"/>
<gene>
    <name evidence="4" type="ORF">A4W93_13865</name>
</gene>
<dbReference type="InterPro" id="IPR009057">
    <property type="entry name" value="Homeodomain-like_sf"/>
</dbReference>
<dbReference type="Proteomes" id="UP000193427">
    <property type="component" value="Chromosome"/>
</dbReference>
<name>A0A1W6L9B1_9BURK</name>
<evidence type="ECO:0000313" key="4">
    <source>
        <dbReference type="EMBL" id="ARN20895.1"/>
    </source>
</evidence>
<evidence type="ECO:0000256" key="3">
    <source>
        <dbReference type="ARBA" id="ARBA00023163"/>
    </source>
</evidence>
<dbReference type="SUPFAM" id="SSF48498">
    <property type="entry name" value="Tetracyclin repressor-like, C-terminal domain"/>
    <property type="match status" value="1"/>
</dbReference>
<accession>A0A1W6L9B1</accession>